<accession>A0A6G2BIR6</accession>
<dbReference type="EMBL" id="WIXO01000001">
    <property type="protein sequence ID" value="MTE21782.1"/>
    <property type="molecule type" value="Genomic_DNA"/>
</dbReference>
<keyword evidence="3" id="KW-1185">Reference proteome</keyword>
<feature type="transmembrane region" description="Helical" evidence="1">
    <location>
        <begin position="59"/>
        <end position="80"/>
    </location>
</feature>
<evidence type="ECO:0000313" key="2">
    <source>
        <dbReference type="EMBL" id="MTE21782.1"/>
    </source>
</evidence>
<proteinExistence type="predicted"/>
<dbReference type="OrthoDB" id="4307772at2"/>
<keyword evidence="1" id="KW-0472">Membrane</keyword>
<dbReference type="Proteomes" id="UP000473014">
    <property type="component" value="Unassembled WGS sequence"/>
</dbReference>
<evidence type="ECO:0000256" key="1">
    <source>
        <dbReference type="SAM" id="Phobius"/>
    </source>
</evidence>
<evidence type="ECO:0000313" key="3">
    <source>
        <dbReference type="Proteomes" id="UP000473014"/>
    </source>
</evidence>
<organism evidence="2 3">
    <name type="scientific">Streptomyces taklimakanensis</name>
    <dbReference type="NCBI Taxonomy" id="2569853"/>
    <lineage>
        <taxon>Bacteria</taxon>
        <taxon>Bacillati</taxon>
        <taxon>Actinomycetota</taxon>
        <taxon>Actinomycetes</taxon>
        <taxon>Kitasatosporales</taxon>
        <taxon>Streptomycetaceae</taxon>
        <taxon>Streptomyces</taxon>
    </lineage>
</organism>
<comment type="caution">
    <text evidence="2">The sequence shown here is derived from an EMBL/GenBank/DDBJ whole genome shotgun (WGS) entry which is preliminary data.</text>
</comment>
<sequence length="130" mass="14680">MLVGFLALSLGLLGYLAAALVTARVAYGMERARIIEVERDWHADEDPVQRFREQGQSSAALTGFLYGLAWPLVVPTYFFYRCAALVITRRPPPTPYERARRAERLDTRIRELEESLGLRGRALDENGPLS</sequence>
<name>A0A6G2BIR6_9ACTN</name>
<keyword evidence="1" id="KW-0812">Transmembrane</keyword>
<dbReference type="RefSeq" id="WP_155072446.1">
    <property type="nucleotide sequence ID" value="NZ_WIXO01000001.1"/>
</dbReference>
<gene>
    <name evidence="2" type="ORF">F0L17_22225</name>
</gene>
<dbReference type="AlphaFoldDB" id="A0A6G2BIR6"/>
<keyword evidence="1" id="KW-1133">Transmembrane helix</keyword>
<reference evidence="2 3" key="1">
    <citation type="submission" date="2019-11" db="EMBL/GenBank/DDBJ databases">
        <authorList>
            <person name="Yuan L."/>
        </authorList>
    </citation>
    <scope>NUCLEOTIDE SEQUENCE [LARGE SCALE GENOMIC DNA]</scope>
    <source>
        <strain evidence="2 3">TRM43335</strain>
    </source>
</reference>
<protein>
    <submittedName>
        <fullName evidence="2">Uncharacterized protein</fullName>
    </submittedName>
</protein>